<evidence type="ECO:0000256" key="1">
    <source>
        <dbReference type="SAM" id="MobiDB-lite"/>
    </source>
</evidence>
<organism evidence="2 3">
    <name type="scientific">Pleurodeles waltl</name>
    <name type="common">Iberian ribbed newt</name>
    <dbReference type="NCBI Taxonomy" id="8319"/>
    <lineage>
        <taxon>Eukaryota</taxon>
        <taxon>Metazoa</taxon>
        <taxon>Chordata</taxon>
        <taxon>Craniata</taxon>
        <taxon>Vertebrata</taxon>
        <taxon>Euteleostomi</taxon>
        <taxon>Amphibia</taxon>
        <taxon>Batrachia</taxon>
        <taxon>Caudata</taxon>
        <taxon>Salamandroidea</taxon>
        <taxon>Salamandridae</taxon>
        <taxon>Pleurodelinae</taxon>
        <taxon>Pleurodeles</taxon>
    </lineage>
</organism>
<reference evidence="2" key="1">
    <citation type="journal article" date="2022" name="bioRxiv">
        <title>Sequencing and chromosome-scale assembly of the giantPleurodeles waltlgenome.</title>
        <authorList>
            <person name="Brown T."/>
            <person name="Elewa A."/>
            <person name="Iarovenko S."/>
            <person name="Subramanian E."/>
            <person name="Araus A.J."/>
            <person name="Petzold A."/>
            <person name="Susuki M."/>
            <person name="Suzuki K.-i.T."/>
            <person name="Hayashi T."/>
            <person name="Toyoda A."/>
            <person name="Oliveira C."/>
            <person name="Osipova E."/>
            <person name="Leigh N.D."/>
            <person name="Simon A."/>
            <person name="Yun M.H."/>
        </authorList>
    </citation>
    <scope>NUCLEOTIDE SEQUENCE</scope>
    <source>
        <strain evidence="2">20211129_DDA</strain>
        <tissue evidence="2">Liver</tissue>
    </source>
</reference>
<protein>
    <submittedName>
        <fullName evidence="2">Uncharacterized protein</fullName>
    </submittedName>
</protein>
<comment type="caution">
    <text evidence="2">The sequence shown here is derived from an EMBL/GenBank/DDBJ whole genome shotgun (WGS) entry which is preliminary data.</text>
</comment>
<evidence type="ECO:0000313" key="2">
    <source>
        <dbReference type="EMBL" id="KAJ1114259.1"/>
    </source>
</evidence>
<dbReference type="AlphaFoldDB" id="A0AAV7NHV6"/>
<evidence type="ECO:0000313" key="3">
    <source>
        <dbReference type="Proteomes" id="UP001066276"/>
    </source>
</evidence>
<name>A0AAV7NHV6_PLEWA</name>
<sequence>MRMFFTFSPHAPCSGACSVDAAQRCPWGTSSSADGPRGTSGAGLSGPEAPGRGGQNMDMAGTTGRFNCLGVREVAPDLRGAEALPTDVMNEERTTTTQDSEDCTRKKHSGLGDSGAAKRCSPPRFRRVRPHQVREGGR</sequence>
<accession>A0AAV7NHV6</accession>
<keyword evidence="3" id="KW-1185">Reference proteome</keyword>
<dbReference type="EMBL" id="JANPWB010000012">
    <property type="protein sequence ID" value="KAJ1114259.1"/>
    <property type="molecule type" value="Genomic_DNA"/>
</dbReference>
<feature type="region of interest" description="Disordered" evidence="1">
    <location>
        <begin position="79"/>
        <end position="138"/>
    </location>
</feature>
<gene>
    <name evidence="2" type="ORF">NDU88_002498</name>
</gene>
<dbReference type="Proteomes" id="UP001066276">
    <property type="component" value="Chromosome 8"/>
</dbReference>
<proteinExistence type="predicted"/>
<feature type="region of interest" description="Disordered" evidence="1">
    <location>
        <begin position="27"/>
        <end position="61"/>
    </location>
</feature>